<reference evidence="1 2" key="1">
    <citation type="journal article" date="2016" name="Nat. Commun.">
        <title>Ectomycorrhizal ecology is imprinted in the genome of the dominant symbiotic fungus Cenococcum geophilum.</title>
        <authorList>
            <consortium name="DOE Joint Genome Institute"/>
            <person name="Peter M."/>
            <person name="Kohler A."/>
            <person name="Ohm R.A."/>
            <person name="Kuo A."/>
            <person name="Krutzmann J."/>
            <person name="Morin E."/>
            <person name="Arend M."/>
            <person name="Barry K.W."/>
            <person name="Binder M."/>
            <person name="Choi C."/>
            <person name="Clum A."/>
            <person name="Copeland A."/>
            <person name="Grisel N."/>
            <person name="Haridas S."/>
            <person name="Kipfer T."/>
            <person name="LaButti K."/>
            <person name="Lindquist E."/>
            <person name="Lipzen A."/>
            <person name="Maire R."/>
            <person name="Meier B."/>
            <person name="Mihaltcheva S."/>
            <person name="Molinier V."/>
            <person name="Murat C."/>
            <person name="Poggeler S."/>
            <person name="Quandt C.A."/>
            <person name="Sperisen C."/>
            <person name="Tritt A."/>
            <person name="Tisserant E."/>
            <person name="Crous P.W."/>
            <person name="Henrissat B."/>
            <person name="Nehls U."/>
            <person name="Egli S."/>
            <person name="Spatafora J.W."/>
            <person name="Grigoriev I.V."/>
            <person name="Martin F.M."/>
        </authorList>
    </citation>
    <scope>NUCLEOTIDE SEQUENCE [LARGE SCALE GENOMIC DNA]</scope>
    <source>
        <strain evidence="1 2">1.58</strain>
    </source>
</reference>
<dbReference type="Proteomes" id="UP000250078">
    <property type="component" value="Unassembled WGS sequence"/>
</dbReference>
<gene>
    <name evidence="1" type="ORF">K441DRAFT_671108</name>
</gene>
<protein>
    <submittedName>
        <fullName evidence="1">Uncharacterized protein</fullName>
    </submittedName>
</protein>
<evidence type="ECO:0000313" key="1">
    <source>
        <dbReference type="EMBL" id="OCK87189.1"/>
    </source>
</evidence>
<dbReference type="EMBL" id="KV748265">
    <property type="protein sequence ID" value="OCK87189.1"/>
    <property type="molecule type" value="Genomic_DNA"/>
</dbReference>
<accession>A0ACC8ELQ5</accession>
<organism evidence="1 2">
    <name type="scientific">Cenococcum geophilum 1.58</name>
    <dbReference type="NCBI Taxonomy" id="794803"/>
    <lineage>
        <taxon>Eukaryota</taxon>
        <taxon>Fungi</taxon>
        <taxon>Dikarya</taxon>
        <taxon>Ascomycota</taxon>
        <taxon>Pezizomycotina</taxon>
        <taxon>Dothideomycetes</taxon>
        <taxon>Pleosporomycetidae</taxon>
        <taxon>Gloniales</taxon>
        <taxon>Gloniaceae</taxon>
        <taxon>Cenococcum</taxon>
    </lineage>
</organism>
<name>A0ACC8ELQ5_9PEZI</name>
<proteinExistence type="predicted"/>
<keyword evidence="2" id="KW-1185">Reference proteome</keyword>
<sequence length="308" mass="34411">MSVPARASASAQASTRASDEAIDITPITSSQLLEGFENEIRTFSSIAGLRSAVNTLSKRLYQGTTTNQYLVLQPVTEDDLAEIEEKRHIIGRGLRFTHCADINILIIKVPTPEHEAVTRTFSYNFIDQIRPMGLTELDDLKDMGATKYRGTSTSKEPDSCWRPLAVRPNRLDWPTLIFEVGVSETLRKLRMDARWWLANSRGDVKIVLLFKVNRAARTIHIEKWECRPAALTRATRSNLPPLQVPAQIQTIDIDANGVVTGSPPATTPPLVLHFQNLLLRPPVPPEQNVIYTAQNFQRLANGIWAALP</sequence>
<evidence type="ECO:0000313" key="2">
    <source>
        <dbReference type="Proteomes" id="UP000250078"/>
    </source>
</evidence>